<keyword evidence="2" id="KW-1185">Reference proteome</keyword>
<sequence>MCGKNNNTTWGQILKHLPQKGDRVDVITASGRNDYNLADDTIRENVRVTPMDGMSGMLIDMVLRLKKEHSNQTKLIDISIECPDFKPSRICVDGSWYKIA</sequence>
<name>A0A368FDT3_ANCCA</name>
<dbReference type="EMBL" id="JOJR01001620">
    <property type="protein sequence ID" value="RCN30232.1"/>
    <property type="molecule type" value="Genomic_DNA"/>
</dbReference>
<dbReference type="AlphaFoldDB" id="A0A368FDT3"/>
<evidence type="ECO:0000313" key="1">
    <source>
        <dbReference type="EMBL" id="RCN30232.1"/>
    </source>
</evidence>
<proteinExistence type="predicted"/>
<dbReference type="Proteomes" id="UP000252519">
    <property type="component" value="Unassembled WGS sequence"/>
</dbReference>
<gene>
    <name evidence="1" type="ORF">ANCCAN_23998</name>
</gene>
<dbReference type="OrthoDB" id="5860189at2759"/>
<reference evidence="1 2" key="1">
    <citation type="submission" date="2014-10" db="EMBL/GenBank/DDBJ databases">
        <title>Draft genome of the hookworm Ancylostoma caninum.</title>
        <authorList>
            <person name="Mitreva M."/>
        </authorList>
    </citation>
    <scope>NUCLEOTIDE SEQUENCE [LARGE SCALE GENOMIC DNA]</scope>
    <source>
        <strain evidence="1 2">Baltimore</strain>
    </source>
</reference>
<protein>
    <submittedName>
        <fullName evidence="1">Uncharacterized protein</fullName>
    </submittedName>
</protein>
<evidence type="ECO:0000313" key="2">
    <source>
        <dbReference type="Proteomes" id="UP000252519"/>
    </source>
</evidence>
<accession>A0A368FDT3</accession>
<organism evidence="1 2">
    <name type="scientific">Ancylostoma caninum</name>
    <name type="common">Dog hookworm</name>
    <dbReference type="NCBI Taxonomy" id="29170"/>
    <lineage>
        <taxon>Eukaryota</taxon>
        <taxon>Metazoa</taxon>
        <taxon>Ecdysozoa</taxon>
        <taxon>Nematoda</taxon>
        <taxon>Chromadorea</taxon>
        <taxon>Rhabditida</taxon>
        <taxon>Rhabditina</taxon>
        <taxon>Rhabditomorpha</taxon>
        <taxon>Strongyloidea</taxon>
        <taxon>Ancylostomatidae</taxon>
        <taxon>Ancylostomatinae</taxon>
        <taxon>Ancylostoma</taxon>
    </lineage>
</organism>
<comment type="caution">
    <text evidence="1">The sequence shown here is derived from an EMBL/GenBank/DDBJ whole genome shotgun (WGS) entry which is preliminary data.</text>
</comment>